<protein>
    <submittedName>
        <fullName evidence="2">Uncharacterized protein</fullName>
    </submittedName>
</protein>
<evidence type="ECO:0000313" key="3">
    <source>
        <dbReference type="Proteomes" id="UP001180020"/>
    </source>
</evidence>
<evidence type="ECO:0000256" key="1">
    <source>
        <dbReference type="SAM" id="MobiDB-lite"/>
    </source>
</evidence>
<accession>A0AAV9C386</accession>
<dbReference type="AlphaFoldDB" id="A0AAV9C386"/>
<organism evidence="2 3">
    <name type="scientific">Acorus calamus</name>
    <name type="common">Sweet flag</name>
    <dbReference type="NCBI Taxonomy" id="4465"/>
    <lineage>
        <taxon>Eukaryota</taxon>
        <taxon>Viridiplantae</taxon>
        <taxon>Streptophyta</taxon>
        <taxon>Embryophyta</taxon>
        <taxon>Tracheophyta</taxon>
        <taxon>Spermatophyta</taxon>
        <taxon>Magnoliopsida</taxon>
        <taxon>Liliopsida</taxon>
        <taxon>Acoraceae</taxon>
        <taxon>Acorus</taxon>
    </lineage>
</organism>
<sequence length="68" mass="7641">MGDFNVTRFSDDRNRPGGVSGDMHGFSDWIDLEELLDLPLLNQAFTSSNLREDPSLAKLEGGSFFYLE</sequence>
<name>A0AAV9C386_ACOCL</name>
<gene>
    <name evidence="2" type="ORF">QJS10_CPB22g00668</name>
</gene>
<keyword evidence="3" id="KW-1185">Reference proteome</keyword>
<reference evidence="2" key="2">
    <citation type="submission" date="2023-06" db="EMBL/GenBank/DDBJ databases">
        <authorList>
            <person name="Ma L."/>
            <person name="Liu K.-W."/>
            <person name="Li Z."/>
            <person name="Hsiao Y.-Y."/>
            <person name="Qi Y."/>
            <person name="Fu T."/>
            <person name="Tang G."/>
            <person name="Zhang D."/>
            <person name="Sun W.-H."/>
            <person name="Liu D.-K."/>
            <person name="Li Y."/>
            <person name="Chen G.-Z."/>
            <person name="Liu X.-D."/>
            <person name="Liao X.-Y."/>
            <person name="Jiang Y.-T."/>
            <person name="Yu X."/>
            <person name="Hao Y."/>
            <person name="Huang J."/>
            <person name="Zhao X.-W."/>
            <person name="Ke S."/>
            <person name="Chen Y.-Y."/>
            <person name="Wu W.-L."/>
            <person name="Hsu J.-L."/>
            <person name="Lin Y.-F."/>
            <person name="Huang M.-D."/>
            <person name="Li C.-Y."/>
            <person name="Huang L."/>
            <person name="Wang Z.-W."/>
            <person name="Zhao X."/>
            <person name="Zhong W.-Y."/>
            <person name="Peng D.-H."/>
            <person name="Ahmad S."/>
            <person name="Lan S."/>
            <person name="Zhang J.-S."/>
            <person name="Tsai W.-C."/>
            <person name="Van De Peer Y."/>
            <person name="Liu Z.-J."/>
        </authorList>
    </citation>
    <scope>NUCLEOTIDE SEQUENCE</scope>
    <source>
        <strain evidence="2">CP</strain>
        <tissue evidence="2">Leaves</tissue>
    </source>
</reference>
<dbReference type="EMBL" id="JAUJYO010000022">
    <property type="protein sequence ID" value="KAK1282841.1"/>
    <property type="molecule type" value="Genomic_DNA"/>
</dbReference>
<proteinExistence type="predicted"/>
<reference evidence="2" key="1">
    <citation type="journal article" date="2023" name="Nat. Commun.">
        <title>Diploid and tetraploid genomes of Acorus and the evolution of monocots.</title>
        <authorList>
            <person name="Ma L."/>
            <person name="Liu K.W."/>
            <person name="Li Z."/>
            <person name="Hsiao Y.Y."/>
            <person name="Qi Y."/>
            <person name="Fu T."/>
            <person name="Tang G.D."/>
            <person name="Zhang D."/>
            <person name="Sun W.H."/>
            <person name="Liu D.K."/>
            <person name="Li Y."/>
            <person name="Chen G.Z."/>
            <person name="Liu X.D."/>
            <person name="Liao X.Y."/>
            <person name="Jiang Y.T."/>
            <person name="Yu X."/>
            <person name="Hao Y."/>
            <person name="Huang J."/>
            <person name="Zhao X.W."/>
            <person name="Ke S."/>
            <person name="Chen Y.Y."/>
            <person name="Wu W.L."/>
            <person name="Hsu J.L."/>
            <person name="Lin Y.F."/>
            <person name="Huang M.D."/>
            <person name="Li C.Y."/>
            <person name="Huang L."/>
            <person name="Wang Z.W."/>
            <person name="Zhao X."/>
            <person name="Zhong W.Y."/>
            <person name="Peng D.H."/>
            <person name="Ahmad S."/>
            <person name="Lan S."/>
            <person name="Zhang J.S."/>
            <person name="Tsai W.C."/>
            <person name="Van de Peer Y."/>
            <person name="Liu Z.J."/>
        </authorList>
    </citation>
    <scope>NUCLEOTIDE SEQUENCE</scope>
    <source>
        <strain evidence="2">CP</strain>
    </source>
</reference>
<comment type="caution">
    <text evidence="2">The sequence shown here is derived from an EMBL/GenBank/DDBJ whole genome shotgun (WGS) entry which is preliminary data.</text>
</comment>
<feature type="region of interest" description="Disordered" evidence="1">
    <location>
        <begin position="1"/>
        <end position="20"/>
    </location>
</feature>
<evidence type="ECO:0000313" key="2">
    <source>
        <dbReference type="EMBL" id="KAK1282841.1"/>
    </source>
</evidence>
<dbReference type="Proteomes" id="UP001180020">
    <property type="component" value="Unassembled WGS sequence"/>
</dbReference>